<sequence length="672" mass="76084">MAGVLKSNVNVQQEVQEIFLTMGPVASKNGIVDARHQARLLEGVGGVVRLAAAPHYGLTLDTGSAEEPYTVPLILVDTAKHLPQWISIVGQQVWIHKLLVVCELFQVQEKNYELQCVNALVIWDDIRVLNHTVEGNPVVQLSEKHSSSILSQDTSTNPERKDSNVSRVMVHHVSTVFYVVSENLAHCLVFLSYTNCKQLEVKLWVVLKAEQVAWREFLVPNREYVIEFPPGTEKYYFDKSHKPLDNVFRLPNKELGVIFHHKTLFSTLNGCELPVGSKVFLSSNTQFSKFVCQFTKDPYSNWYSASEAEHANIDLVTLYGVVDSILYNEDVVFKSCNLCIRAKPSEPILTESKLTINQPWTNPWMSELSFEAEGLLELPNVEENKLIMRTGVPGNMVQIIKLRDVVTGSEHSVYVKHNYHPQSQQLFRLSPGVVLCITHLNRRCSNTGKYYFITTVLSNFRVLSYQDSEKSSESWGLYGLCHTSPNNKDKIWGVLEALNISKIAITARCSYCNAEFSQNSCSRECAVPDQFTTSAYAIAKLQIIHNGERIRMEKVLIKDKLVPKLLCIPPNIWQMCLTAAAEEEIICFVHSRPTTGSLQPLDFNALFKMYCKAPKKNGKFYISVRKMTSLSSTEPFYFCIQLEPIDKYRLNIVAELAKKSLKMQTGTYGQSN</sequence>
<name>A0A1B6FEU2_9HEMI</name>
<organism evidence="1">
    <name type="scientific">Cuerna arida</name>
    <dbReference type="NCBI Taxonomy" id="1464854"/>
    <lineage>
        <taxon>Eukaryota</taxon>
        <taxon>Metazoa</taxon>
        <taxon>Ecdysozoa</taxon>
        <taxon>Arthropoda</taxon>
        <taxon>Hexapoda</taxon>
        <taxon>Insecta</taxon>
        <taxon>Pterygota</taxon>
        <taxon>Neoptera</taxon>
        <taxon>Paraneoptera</taxon>
        <taxon>Hemiptera</taxon>
        <taxon>Auchenorrhyncha</taxon>
        <taxon>Membracoidea</taxon>
        <taxon>Cicadellidae</taxon>
        <taxon>Cicadellinae</taxon>
        <taxon>Proconiini</taxon>
        <taxon>Cuerna</taxon>
    </lineage>
</organism>
<accession>A0A1B6FEU2</accession>
<gene>
    <name evidence="1" type="ORF">g.17195</name>
</gene>
<proteinExistence type="predicted"/>
<dbReference type="AlphaFoldDB" id="A0A1B6FEU2"/>
<reference evidence="1" key="1">
    <citation type="submission" date="2015-11" db="EMBL/GenBank/DDBJ databases">
        <title>De novo transcriptome assembly of four potential Pierce s Disease insect vectors from Arizona vineyards.</title>
        <authorList>
            <person name="Tassone E.E."/>
        </authorList>
    </citation>
    <scope>NUCLEOTIDE SEQUENCE</scope>
</reference>
<evidence type="ECO:0000313" key="1">
    <source>
        <dbReference type="EMBL" id="JAS48473.1"/>
    </source>
</evidence>
<dbReference type="EMBL" id="GECZ01021296">
    <property type="protein sequence ID" value="JAS48473.1"/>
    <property type="molecule type" value="Transcribed_RNA"/>
</dbReference>
<protein>
    <recommendedName>
        <fullName evidence="2">CST complex subunit CTC1</fullName>
    </recommendedName>
</protein>
<evidence type="ECO:0008006" key="2">
    <source>
        <dbReference type="Google" id="ProtNLM"/>
    </source>
</evidence>